<dbReference type="RefSeq" id="WP_136730247.1">
    <property type="nucleotide sequence ID" value="NZ_SUMC01000121.1"/>
</dbReference>
<feature type="transmembrane region" description="Helical" evidence="1">
    <location>
        <begin position="93"/>
        <end position="113"/>
    </location>
</feature>
<dbReference type="OrthoDB" id="4566527at2"/>
<evidence type="ECO:0000313" key="3">
    <source>
        <dbReference type="EMBL" id="TJZ98962.1"/>
    </source>
</evidence>
<dbReference type="Pfam" id="PF18895">
    <property type="entry name" value="T4SS_pilin"/>
    <property type="match status" value="1"/>
</dbReference>
<evidence type="ECO:0000313" key="4">
    <source>
        <dbReference type="Proteomes" id="UP000305778"/>
    </source>
</evidence>
<protein>
    <recommendedName>
        <fullName evidence="5">TrbC/VIRB2 family protein</fullName>
    </recommendedName>
</protein>
<keyword evidence="4" id="KW-1185">Reference proteome</keyword>
<evidence type="ECO:0000256" key="1">
    <source>
        <dbReference type="SAM" id="Phobius"/>
    </source>
</evidence>
<organism evidence="3 4">
    <name type="scientific">Actinacidiphila oryziradicis</name>
    <dbReference type="NCBI Taxonomy" id="2571141"/>
    <lineage>
        <taxon>Bacteria</taxon>
        <taxon>Bacillati</taxon>
        <taxon>Actinomycetota</taxon>
        <taxon>Actinomycetes</taxon>
        <taxon>Kitasatosporales</taxon>
        <taxon>Streptomycetaceae</taxon>
        <taxon>Actinacidiphila</taxon>
    </lineage>
</organism>
<dbReference type="EMBL" id="SUMC01000121">
    <property type="protein sequence ID" value="TJZ98962.1"/>
    <property type="molecule type" value="Genomic_DNA"/>
</dbReference>
<feature type="chain" id="PRO_5020855657" description="TrbC/VIRB2 family protein" evidence="2">
    <location>
        <begin position="39"/>
        <end position="115"/>
    </location>
</feature>
<feature type="transmembrane region" description="Helical" evidence="1">
    <location>
        <begin position="54"/>
        <end position="73"/>
    </location>
</feature>
<feature type="signal peptide" evidence="2">
    <location>
        <begin position="1"/>
        <end position="38"/>
    </location>
</feature>
<dbReference type="AlphaFoldDB" id="A0A4U0RTZ3"/>
<dbReference type="InterPro" id="IPR043993">
    <property type="entry name" value="T4SS_pilin"/>
</dbReference>
<keyword evidence="2" id="KW-0732">Signal</keyword>
<keyword evidence="1" id="KW-0472">Membrane</keyword>
<evidence type="ECO:0000256" key="2">
    <source>
        <dbReference type="SAM" id="SignalP"/>
    </source>
</evidence>
<dbReference type="Proteomes" id="UP000305778">
    <property type="component" value="Unassembled WGS sequence"/>
</dbReference>
<reference evidence="3 4" key="1">
    <citation type="submission" date="2019-04" db="EMBL/GenBank/DDBJ databases">
        <title>Streptomyces oryziradicis sp. nov., a novel actinomycete isolated from rhizosphere soil of rice (Oryza sativa L.).</title>
        <authorList>
            <person name="Li C."/>
        </authorList>
    </citation>
    <scope>NUCLEOTIDE SEQUENCE [LARGE SCALE GENOMIC DNA]</scope>
    <source>
        <strain evidence="3 4">NEAU-C40</strain>
    </source>
</reference>
<proteinExistence type="predicted"/>
<name>A0A4U0RTZ3_9ACTN</name>
<evidence type="ECO:0008006" key="5">
    <source>
        <dbReference type="Google" id="ProtNLM"/>
    </source>
</evidence>
<keyword evidence="1" id="KW-1133">Transmembrane helix</keyword>
<gene>
    <name evidence="3" type="ORF">FCI23_47545</name>
</gene>
<sequence>MVTRSRPPRVRARHLVRPAQFLCVLLVLALVTAGPAWAAATLPEVIANGRNWIMGILAGAATLFLTTGGLRYLMAGGDPGEVEKAKTALRNACYGYGLAVLAPVIVEILKSIVGA</sequence>
<keyword evidence="1" id="KW-0812">Transmembrane</keyword>
<accession>A0A4U0RTZ3</accession>
<comment type="caution">
    <text evidence="3">The sequence shown here is derived from an EMBL/GenBank/DDBJ whole genome shotgun (WGS) entry which is preliminary data.</text>
</comment>